<organism evidence="2 3">
    <name type="scientific">Halteria grandinella</name>
    <dbReference type="NCBI Taxonomy" id="5974"/>
    <lineage>
        <taxon>Eukaryota</taxon>
        <taxon>Sar</taxon>
        <taxon>Alveolata</taxon>
        <taxon>Ciliophora</taxon>
        <taxon>Intramacronucleata</taxon>
        <taxon>Spirotrichea</taxon>
        <taxon>Stichotrichia</taxon>
        <taxon>Sporadotrichida</taxon>
        <taxon>Halteriidae</taxon>
        <taxon>Halteria</taxon>
    </lineage>
</organism>
<evidence type="ECO:0000313" key="2">
    <source>
        <dbReference type="EMBL" id="TNV72749.1"/>
    </source>
</evidence>
<evidence type="ECO:0000256" key="1">
    <source>
        <dbReference type="SAM" id="MobiDB-lite"/>
    </source>
</evidence>
<dbReference type="EMBL" id="RRYP01021082">
    <property type="protein sequence ID" value="TNV72749.1"/>
    <property type="molecule type" value="Genomic_DNA"/>
</dbReference>
<protein>
    <submittedName>
        <fullName evidence="2">Uncharacterized protein</fullName>
    </submittedName>
</protein>
<sequence>MNDSVTSRRSVRQQKSVFPHLLRMQPDFEHLLDVQGSFDGGTTGGEHDLDKTISKLLNPRDVQKKSALKKRAGGLGSKNMVAKSGPLDMYVLKSEDYTQYALRQGEITNAIKTPQEICESKTEGELSDAMPVRMTSQRKAPQIIIEEEDLSMDVSRFNNLDDLENNDSESVSNNSSIAAPSRHDSGPQMNFSQLESSYDTKDEYEDREAVVVASASRSAKRGKSHFSKKTSNLNRLFSEELGMKLYHQANNIFQQKLNPQERQGETTPLSIQTIVGASDLTVKVMPKIDRNQFQKDLKARNRRMSSINKSQIHMNRLRSLGQSDNNLLAMHASAMKSQTNDDNNEEVIVEDDSMTN</sequence>
<gene>
    <name evidence="2" type="ORF">FGO68_gene1671</name>
</gene>
<dbReference type="Proteomes" id="UP000785679">
    <property type="component" value="Unassembled WGS sequence"/>
</dbReference>
<comment type="caution">
    <text evidence="2">The sequence shown here is derived from an EMBL/GenBank/DDBJ whole genome shotgun (WGS) entry which is preliminary data.</text>
</comment>
<dbReference type="AlphaFoldDB" id="A0A8J8NDM7"/>
<feature type="compositionally biased region" description="Polar residues" evidence="1">
    <location>
        <begin position="187"/>
        <end position="197"/>
    </location>
</feature>
<accession>A0A8J8NDM7</accession>
<reference evidence="2" key="1">
    <citation type="submission" date="2019-06" db="EMBL/GenBank/DDBJ databases">
        <authorList>
            <person name="Zheng W."/>
        </authorList>
    </citation>
    <scope>NUCLEOTIDE SEQUENCE</scope>
    <source>
        <strain evidence="2">QDHG01</strain>
    </source>
</reference>
<name>A0A8J8NDM7_HALGN</name>
<keyword evidence="3" id="KW-1185">Reference proteome</keyword>
<feature type="compositionally biased region" description="Acidic residues" evidence="1">
    <location>
        <begin position="342"/>
        <end position="356"/>
    </location>
</feature>
<feature type="region of interest" description="Disordered" evidence="1">
    <location>
        <begin position="336"/>
        <end position="356"/>
    </location>
</feature>
<feature type="region of interest" description="Disordered" evidence="1">
    <location>
        <begin position="159"/>
        <end position="203"/>
    </location>
</feature>
<proteinExistence type="predicted"/>
<evidence type="ECO:0000313" key="3">
    <source>
        <dbReference type="Proteomes" id="UP000785679"/>
    </source>
</evidence>